<dbReference type="EMBL" id="LHPG02000012">
    <property type="protein sequence ID" value="PRW44916.1"/>
    <property type="molecule type" value="Genomic_DNA"/>
</dbReference>
<feature type="region of interest" description="Disordered" evidence="1">
    <location>
        <begin position="1"/>
        <end position="52"/>
    </location>
</feature>
<feature type="compositionally biased region" description="Low complexity" evidence="1">
    <location>
        <begin position="1"/>
        <end position="14"/>
    </location>
</feature>
<evidence type="ECO:0000256" key="1">
    <source>
        <dbReference type="SAM" id="MobiDB-lite"/>
    </source>
</evidence>
<organism evidence="2 3">
    <name type="scientific">Chlorella sorokiniana</name>
    <name type="common">Freshwater green alga</name>
    <dbReference type="NCBI Taxonomy" id="3076"/>
    <lineage>
        <taxon>Eukaryota</taxon>
        <taxon>Viridiplantae</taxon>
        <taxon>Chlorophyta</taxon>
        <taxon>core chlorophytes</taxon>
        <taxon>Trebouxiophyceae</taxon>
        <taxon>Chlorellales</taxon>
        <taxon>Chlorellaceae</taxon>
        <taxon>Chlorella clade</taxon>
        <taxon>Chlorella</taxon>
    </lineage>
</organism>
<keyword evidence="3" id="KW-1185">Reference proteome</keyword>
<dbReference type="Proteomes" id="UP000239899">
    <property type="component" value="Unassembled WGS sequence"/>
</dbReference>
<gene>
    <name evidence="2" type="ORF">C2E21_6379</name>
</gene>
<feature type="compositionally biased region" description="Low complexity" evidence="1">
    <location>
        <begin position="21"/>
        <end position="40"/>
    </location>
</feature>
<protein>
    <submittedName>
        <fullName evidence="2">F-box protein</fullName>
    </submittedName>
</protein>
<evidence type="ECO:0000313" key="3">
    <source>
        <dbReference type="Proteomes" id="UP000239899"/>
    </source>
</evidence>
<sequence>MPSKAGSSHGSAARAARRRSGPAAAAAAAGAPGAAAAEQPPAAPGPSTQPEGFGAAKLQWALAVPPEQRQPSVQDFIDSCQCTTAATRLLAAAPLAQLSGPTKLRALLLLLKAHWAYGERPPPVDGLCLKSSPSGHVPEQAERNLVDLIAAKPEQRDSTHPELQPLLGVAAETAFSTVLATTAVSSSSSGGATSSSGASGALAAISAPSQLNAAAQAVDSAIERVRHHRGKLQQQLAGVGGGLLTPQQLEMQLLAMLGVVHMWGATPGGPYSGGRVDERHAEAGCTALCAALDLSDSEACRSGLLSALSNLLRRVGAVDQAEALLRGSVAAAQAAGDDFLELNAASALIAVLTSRDGWRYGDVASLLEASNRGLPGCKPWLIGPAWSNLRDRARLAEKALSQMRRTYPATYASQPLPMCSAPTPNTSPASRVAKKIGTCSGCGKHFHELKFCARCQAAMYCSRACQASSCP</sequence>
<dbReference type="SUPFAM" id="SSF144232">
    <property type="entry name" value="HIT/MYND zinc finger-like"/>
    <property type="match status" value="1"/>
</dbReference>
<name>A0A2P6TKY8_CHLSO</name>
<reference evidence="2 3" key="1">
    <citation type="journal article" date="2018" name="Plant J.">
        <title>Genome sequences of Chlorella sorokiniana UTEX 1602 and Micractinium conductrix SAG 241.80: implications to maltose excretion by a green alga.</title>
        <authorList>
            <person name="Arriola M.B."/>
            <person name="Velmurugan N."/>
            <person name="Zhang Y."/>
            <person name="Plunkett M.H."/>
            <person name="Hondzo H."/>
            <person name="Barney B.M."/>
        </authorList>
    </citation>
    <scope>NUCLEOTIDE SEQUENCE [LARGE SCALE GENOMIC DNA]</scope>
    <source>
        <strain evidence="3">UTEX 1602</strain>
    </source>
</reference>
<dbReference type="Gene3D" id="6.10.140.2220">
    <property type="match status" value="1"/>
</dbReference>
<comment type="caution">
    <text evidence="2">The sequence shown here is derived from an EMBL/GenBank/DDBJ whole genome shotgun (WGS) entry which is preliminary data.</text>
</comment>
<accession>A0A2P6TKY8</accession>
<dbReference type="AlphaFoldDB" id="A0A2P6TKY8"/>
<evidence type="ECO:0000313" key="2">
    <source>
        <dbReference type="EMBL" id="PRW44916.1"/>
    </source>
</evidence>
<proteinExistence type="predicted"/>
<dbReference type="OrthoDB" id="519824at2759"/>